<proteinExistence type="predicted"/>
<protein>
    <recommendedName>
        <fullName evidence="2">CopG-like ribbon-helix-helix domain-containing protein</fullName>
    </recommendedName>
</protein>
<dbReference type="GO" id="GO:0006355">
    <property type="term" value="P:regulation of DNA-templated transcription"/>
    <property type="evidence" value="ECO:0007669"/>
    <property type="project" value="InterPro"/>
</dbReference>
<dbReference type="SUPFAM" id="SSF47598">
    <property type="entry name" value="Ribbon-helix-helix"/>
    <property type="match status" value="1"/>
</dbReference>
<accession>A0A3P3XGL8</accession>
<evidence type="ECO:0008006" key="2">
    <source>
        <dbReference type="Google" id="ProtNLM"/>
    </source>
</evidence>
<organism evidence="1">
    <name type="scientific">uncultured spirochete</name>
    <dbReference type="NCBI Taxonomy" id="156406"/>
    <lineage>
        <taxon>Bacteria</taxon>
        <taxon>Pseudomonadati</taxon>
        <taxon>Spirochaetota</taxon>
        <taxon>Spirochaetia</taxon>
        <taxon>Spirochaetales</taxon>
        <taxon>environmental samples</taxon>
    </lineage>
</organism>
<gene>
    <name evidence="1" type="ORF">SPIROBIBN47_170014</name>
</gene>
<dbReference type="AlphaFoldDB" id="A0A3P3XGL8"/>
<evidence type="ECO:0000313" key="1">
    <source>
        <dbReference type="EMBL" id="SLM11045.1"/>
    </source>
</evidence>
<dbReference type="InterPro" id="IPR010985">
    <property type="entry name" value="Ribbon_hlx_hlx"/>
</dbReference>
<sequence length="80" mass="9262">MPTLQVRDLPEDVYVQISYLAEKEHRSLAQESIVLLKEGIAAKLGNKERRRKLLEKMSDLTVDGKAFPDPVDLIREDRER</sequence>
<dbReference type="EMBL" id="FWDM01000009">
    <property type="protein sequence ID" value="SLM11045.1"/>
    <property type="molecule type" value="Genomic_DNA"/>
</dbReference>
<name>A0A3P3XGL8_9SPIR</name>
<reference evidence="1" key="1">
    <citation type="submission" date="2017-02" db="EMBL/GenBank/DDBJ databases">
        <authorList>
            <person name="Regsiter A."/>
            <person name="William W."/>
        </authorList>
    </citation>
    <scope>NUCLEOTIDE SEQUENCE</scope>
    <source>
        <strain evidence="1">Bib</strain>
    </source>
</reference>